<comment type="similarity">
    <text evidence="8">Belongs to the BamA family.</text>
</comment>
<dbReference type="PROSITE" id="PS51779">
    <property type="entry name" value="POTRA"/>
    <property type="match status" value="4"/>
</dbReference>
<dbReference type="Proteomes" id="UP000015462">
    <property type="component" value="Unassembled WGS sequence"/>
</dbReference>
<keyword evidence="12" id="KW-1185">Reference proteome</keyword>
<dbReference type="PANTHER" id="PTHR12815">
    <property type="entry name" value="SORTING AND ASSEMBLY MACHINERY SAMM50 PROTEIN FAMILY MEMBER"/>
    <property type="match status" value="1"/>
</dbReference>
<feature type="domain" description="POTRA" evidence="10">
    <location>
        <begin position="98"/>
        <end position="178"/>
    </location>
</feature>
<evidence type="ECO:0000256" key="9">
    <source>
        <dbReference type="NCBIfam" id="TIGR03303"/>
    </source>
</evidence>
<dbReference type="InterPro" id="IPR023707">
    <property type="entry name" value="OM_assembly_BamA"/>
</dbReference>
<keyword evidence="4 8" id="KW-0732">Signal</keyword>
<dbReference type="PANTHER" id="PTHR12815:SF23">
    <property type="entry name" value="OUTER MEMBRANE PROTEIN ASSEMBLY FACTOR BAMA"/>
    <property type="match status" value="1"/>
</dbReference>
<gene>
    <name evidence="8" type="primary">bamA</name>
    <name evidence="11" type="ORF">L196_09289</name>
</gene>
<protein>
    <recommendedName>
        <fullName evidence="8 9">Outer membrane protein assembly factor BamA</fullName>
    </recommendedName>
</protein>
<comment type="function">
    <text evidence="8">Part of the outer membrane protein assembly complex, which is involved in assembly and insertion of beta-barrel proteins into the outer membrane.</text>
</comment>
<keyword evidence="2 8" id="KW-1134">Transmembrane beta strand</keyword>
<evidence type="ECO:0000256" key="4">
    <source>
        <dbReference type="ARBA" id="ARBA00022729"/>
    </source>
</evidence>
<keyword evidence="3 8" id="KW-0812">Transmembrane</keyword>
<sequence precursor="true">MIKKIRTLFLPVFILFVLFSSNVAFAEEPVLVKDIRVNGLQRITAGAVFNALSLKVGDQFEEETSGEIIRELFEMGFFSDINVDLNDDIVIINVKERPAITSIEIEGNDDIENETLLEAFGDVGMEVGRVFNPLVLDKVKNELLQQYYNNGKYSAEVSSKVTTLERNRVAVLISVVEGSAASIKKINIVGNKSFSDEEILSVFELTGPTLISFYTNSNQYSKQKLSADLERLNSFYQDRGYINFKVESTQVSISPDKNGIFITININEGKVHTVSEVKLAGELIVNPDKLIPYVIVQPTDVFSRKKATQTSEYITTILGQAGYSFANVNMIPEIDNESSTVKVTFFVDPGKRVYVRRVLMEGNTKTRDEVLRREVRQMEAASISTRAVDHSKARLSRLGHFDEVDVETLPVAGTSDQVDIKYTVKEKSSGNILAGAGFSQSQGIVLNASISQNNFLGTGKRMSASFNNSSVNTIYSLGYTNPYYTVDGVSRGYNISYRTTDYDEANSSNYETETFNMGVNFGLPLNESDKIGLGLDLEFTDIQLDNNLFFGEINKFIVENGNSFTNLKASASWGTDTRNRAVFATRGGSKRLSGIITVPGSDLEFYKLSYNQEQYFPISTNTTLYLNADFGYGDSYGDAESLPFFENYYAGGKGSVRGFTDNTLGPRDIFDDPIGGSVKLVGNAEFIFPVPFMPDNKSVRMSTFVDAGNVYDDEIDVGELRYSVGVSAKWLSPFGALSFSLAMPINDGEDDEVQTFQFAFGSGI</sequence>
<feature type="domain" description="POTRA" evidence="10">
    <location>
        <begin position="353"/>
        <end position="427"/>
    </location>
</feature>
<feature type="chain" id="PRO_5044031220" description="Outer membrane protein assembly factor BamA" evidence="8">
    <location>
        <begin position="27"/>
        <end position="764"/>
    </location>
</feature>
<dbReference type="InterPro" id="IPR010827">
    <property type="entry name" value="BamA/TamA_POTRA"/>
</dbReference>
<keyword evidence="7 8" id="KW-0998">Cell outer membrane</keyword>
<reference evidence="11 12" key="1">
    <citation type="journal article" date="2013" name="Genome Announc.">
        <title>Genome Sequence of the Pyrene- and Fluoranthene-Degrading Bacterium Cycloclasticus sp. Strain PY97M.</title>
        <authorList>
            <person name="Cui Z."/>
            <person name="Xu G."/>
            <person name="Li Q."/>
            <person name="Gao W."/>
            <person name="Zheng L."/>
        </authorList>
    </citation>
    <scope>NUCLEOTIDE SEQUENCE [LARGE SCALE GENOMIC DNA]</scope>
    <source>
        <strain evidence="11 12">PY97M</strain>
    </source>
</reference>
<comment type="caution">
    <text evidence="11">The sequence shown here is derived from an EMBL/GenBank/DDBJ whole genome shotgun (WGS) entry which is preliminary data.</text>
</comment>
<evidence type="ECO:0000256" key="1">
    <source>
        <dbReference type="ARBA" id="ARBA00004370"/>
    </source>
</evidence>
<dbReference type="InterPro" id="IPR000184">
    <property type="entry name" value="Bac_surfAg_D15"/>
</dbReference>
<feature type="domain" description="POTRA" evidence="10">
    <location>
        <begin position="181"/>
        <end position="269"/>
    </location>
</feature>
<dbReference type="Pfam" id="PF07244">
    <property type="entry name" value="POTRA"/>
    <property type="match status" value="5"/>
</dbReference>
<evidence type="ECO:0000256" key="8">
    <source>
        <dbReference type="HAMAP-Rule" id="MF_01430"/>
    </source>
</evidence>
<comment type="subcellular location">
    <subcellularLocation>
        <location evidence="8">Cell outer membrane</location>
    </subcellularLocation>
    <subcellularLocation>
        <location evidence="1">Membrane</location>
    </subcellularLocation>
</comment>
<organism evidence="11 12">
    <name type="scientific">Cycloclasticus pugetii</name>
    <dbReference type="NCBI Taxonomy" id="34068"/>
    <lineage>
        <taxon>Bacteria</taxon>
        <taxon>Pseudomonadati</taxon>
        <taxon>Pseudomonadota</taxon>
        <taxon>Gammaproteobacteria</taxon>
        <taxon>Thiotrichales</taxon>
        <taxon>Piscirickettsiaceae</taxon>
        <taxon>Cycloclasticus</taxon>
    </lineage>
</organism>
<evidence type="ECO:0000256" key="2">
    <source>
        <dbReference type="ARBA" id="ARBA00022452"/>
    </source>
</evidence>
<dbReference type="GO" id="GO:0043165">
    <property type="term" value="P:Gram-negative-bacterium-type cell outer membrane assembly"/>
    <property type="evidence" value="ECO:0007669"/>
    <property type="project" value="UniProtKB-UniRule"/>
</dbReference>
<dbReference type="NCBIfam" id="TIGR03303">
    <property type="entry name" value="OM_YaeT"/>
    <property type="match status" value="1"/>
</dbReference>
<proteinExistence type="inferred from homology"/>
<keyword evidence="6 8" id="KW-0472">Membrane</keyword>
<evidence type="ECO:0000256" key="6">
    <source>
        <dbReference type="ARBA" id="ARBA00023136"/>
    </source>
</evidence>
<evidence type="ECO:0000259" key="10">
    <source>
        <dbReference type="PROSITE" id="PS51779"/>
    </source>
</evidence>
<dbReference type="Gene3D" id="3.10.20.310">
    <property type="entry name" value="membrane protein fhac"/>
    <property type="match status" value="5"/>
</dbReference>
<evidence type="ECO:0000256" key="7">
    <source>
        <dbReference type="ARBA" id="ARBA00023237"/>
    </source>
</evidence>
<feature type="domain" description="POTRA" evidence="10">
    <location>
        <begin position="30"/>
        <end position="97"/>
    </location>
</feature>
<dbReference type="PIRSF" id="PIRSF006076">
    <property type="entry name" value="OM_assembly_OMP85"/>
    <property type="match status" value="1"/>
</dbReference>
<dbReference type="Gene3D" id="2.40.160.50">
    <property type="entry name" value="membrane protein fhac: a member of the omp85/tpsb transporter family"/>
    <property type="match status" value="1"/>
</dbReference>
<dbReference type="AlphaFoldDB" id="A0AB33Z048"/>
<comment type="subunit">
    <text evidence="8">Part of the Bam complex.</text>
</comment>
<dbReference type="EMBL" id="ASHL01000008">
    <property type="protein sequence ID" value="EPD12586.1"/>
    <property type="molecule type" value="Genomic_DNA"/>
</dbReference>
<accession>A0AB33Z048</accession>
<dbReference type="HAMAP" id="MF_01430">
    <property type="entry name" value="OM_assembly_BamA"/>
    <property type="match status" value="1"/>
</dbReference>
<name>A0AB33Z048_9GAMM</name>
<dbReference type="GO" id="GO:1990063">
    <property type="term" value="C:Bam protein complex"/>
    <property type="evidence" value="ECO:0007669"/>
    <property type="project" value="TreeGrafter"/>
</dbReference>
<evidence type="ECO:0000256" key="3">
    <source>
        <dbReference type="ARBA" id="ARBA00022692"/>
    </source>
</evidence>
<evidence type="ECO:0000313" key="11">
    <source>
        <dbReference type="EMBL" id="EPD12586.1"/>
    </source>
</evidence>
<dbReference type="Pfam" id="PF01103">
    <property type="entry name" value="Omp85"/>
    <property type="match status" value="1"/>
</dbReference>
<dbReference type="GO" id="GO:0051205">
    <property type="term" value="P:protein insertion into membrane"/>
    <property type="evidence" value="ECO:0007669"/>
    <property type="project" value="UniProtKB-UniRule"/>
</dbReference>
<dbReference type="InterPro" id="IPR034746">
    <property type="entry name" value="POTRA"/>
</dbReference>
<dbReference type="InterPro" id="IPR039910">
    <property type="entry name" value="D15-like"/>
</dbReference>
<dbReference type="FunFam" id="3.10.20.310:FF:000002">
    <property type="entry name" value="Outer membrane protein assembly factor BamA"/>
    <property type="match status" value="1"/>
</dbReference>
<feature type="signal peptide" evidence="8">
    <location>
        <begin position="1"/>
        <end position="26"/>
    </location>
</feature>
<keyword evidence="5 8" id="KW-0677">Repeat</keyword>
<evidence type="ECO:0000313" key="12">
    <source>
        <dbReference type="Proteomes" id="UP000015462"/>
    </source>
</evidence>
<evidence type="ECO:0000256" key="5">
    <source>
        <dbReference type="ARBA" id="ARBA00022737"/>
    </source>
</evidence>